<dbReference type="EMBL" id="JBBMFA010000101">
    <property type="protein sequence ID" value="MEQ2521073.1"/>
    <property type="molecule type" value="Genomic_DNA"/>
</dbReference>
<keyword evidence="2" id="KW-1185">Reference proteome</keyword>
<name>A0ABV1GGZ0_9FIRM</name>
<dbReference type="InterPro" id="IPR029058">
    <property type="entry name" value="AB_hydrolase_fold"/>
</dbReference>
<evidence type="ECO:0000313" key="2">
    <source>
        <dbReference type="Proteomes" id="UP001477672"/>
    </source>
</evidence>
<dbReference type="SUPFAM" id="SSF53474">
    <property type="entry name" value="alpha/beta-Hydrolases"/>
    <property type="match status" value="1"/>
</dbReference>
<comment type="caution">
    <text evidence="1">The sequence shown here is derived from an EMBL/GenBank/DDBJ whole genome shotgun (WGS) entry which is preliminary data.</text>
</comment>
<proteinExistence type="predicted"/>
<gene>
    <name evidence="1" type="ORF">WMO24_11635</name>
</gene>
<keyword evidence="1" id="KW-0378">Hydrolase</keyword>
<reference evidence="1 2" key="1">
    <citation type="submission" date="2024-03" db="EMBL/GenBank/DDBJ databases">
        <title>Human intestinal bacterial collection.</title>
        <authorList>
            <person name="Pauvert C."/>
            <person name="Hitch T.C.A."/>
            <person name="Clavel T."/>
        </authorList>
    </citation>
    <scope>NUCLEOTIDE SEQUENCE [LARGE SCALE GENOMIC DNA]</scope>
    <source>
        <strain evidence="1 2">CLA-JM-H11</strain>
    </source>
</reference>
<dbReference type="RefSeq" id="WP_349216614.1">
    <property type="nucleotide sequence ID" value="NZ_JBBMFA010000101.1"/>
</dbReference>
<protein>
    <submittedName>
        <fullName evidence="1">Pectin acetylesterase-family hydrolase</fullName>
    </submittedName>
</protein>
<dbReference type="InterPro" id="IPR004963">
    <property type="entry name" value="PAE/NOTUM"/>
</dbReference>
<dbReference type="Proteomes" id="UP001477672">
    <property type="component" value="Unassembled WGS sequence"/>
</dbReference>
<evidence type="ECO:0000313" key="1">
    <source>
        <dbReference type="EMBL" id="MEQ2521073.1"/>
    </source>
</evidence>
<dbReference type="GO" id="GO:0016787">
    <property type="term" value="F:hydrolase activity"/>
    <property type="evidence" value="ECO:0007669"/>
    <property type="project" value="UniProtKB-KW"/>
</dbReference>
<sequence>MEAWEQQYKAILDEMEKHPALQDLAGGEPRPMVWYKQRLDSCRCGGGYPYFMYLKKGRSRKLLVFMIGGGLSFNEETARGPGTLKRILQGKAGFYTDEVQPGNERWFFRNPDNQGIFTLREDNVFADWNIAMVNYGTGDFHVGQNDFPYTDEDGRPQVLHHCGYVNFKACLARIREWFPHPDKLLIAGESAGAFAVPAVAGDIVEAYPDCAEITICSDSALLLSDRWPQIVREVWNAPEHIAQGVRTNNILVDFYRQLAGRLGDRARYLFCCGVGDVALTSFQNYFDTGVQAYTPEGAERMGRALTRQVEQLRALGVPFGFYIHPFKQPDGLTQHMTLAASTFIEGRVEGVSPMQWLNDAVNGRLYSVGCRLLPR</sequence>
<accession>A0ABV1GGZ0</accession>
<organism evidence="1 2">
    <name type="scientific">Ruthenibacterium intestinale</name>
    <dbReference type="NCBI Taxonomy" id="3133163"/>
    <lineage>
        <taxon>Bacteria</taxon>
        <taxon>Bacillati</taxon>
        <taxon>Bacillota</taxon>
        <taxon>Clostridia</taxon>
        <taxon>Eubacteriales</taxon>
        <taxon>Oscillospiraceae</taxon>
        <taxon>Ruthenibacterium</taxon>
    </lineage>
</organism>
<dbReference type="Pfam" id="PF03283">
    <property type="entry name" value="PAE"/>
    <property type="match status" value="1"/>
</dbReference>